<dbReference type="Gene3D" id="1.20.1250.20">
    <property type="entry name" value="MFS general substrate transporter like domains"/>
    <property type="match status" value="2"/>
</dbReference>
<feature type="transmembrane region" description="Helical" evidence="4">
    <location>
        <begin position="324"/>
        <end position="345"/>
    </location>
</feature>
<evidence type="ECO:0000256" key="2">
    <source>
        <dbReference type="ARBA" id="ARBA00022989"/>
    </source>
</evidence>
<dbReference type="PROSITE" id="PS50850">
    <property type="entry name" value="MFS"/>
    <property type="match status" value="1"/>
</dbReference>
<dbReference type="SUPFAM" id="SSF103473">
    <property type="entry name" value="MFS general substrate transporter"/>
    <property type="match status" value="1"/>
</dbReference>
<dbReference type="InterPro" id="IPR036259">
    <property type="entry name" value="MFS_trans_sf"/>
</dbReference>
<dbReference type="InterPro" id="IPR011701">
    <property type="entry name" value="MFS"/>
</dbReference>
<proteinExistence type="predicted"/>
<accession>A0ABV7LB67</accession>
<name>A0ABV7LB67_9HYPH</name>
<gene>
    <name evidence="6" type="ORF">ACFOEX_01960</name>
</gene>
<dbReference type="EMBL" id="JBHRUV010000012">
    <property type="protein sequence ID" value="MFC3265125.1"/>
    <property type="molecule type" value="Genomic_DNA"/>
</dbReference>
<feature type="transmembrane region" description="Helical" evidence="4">
    <location>
        <begin position="234"/>
        <end position="257"/>
    </location>
</feature>
<feature type="transmembrane region" description="Helical" evidence="4">
    <location>
        <begin position="176"/>
        <end position="195"/>
    </location>
</feature>
<dbReference type="PANTHER" id="PTHR11360">
    <property type="entry name" value="MONOCARBOXYLATE TRANSPORTER"/>
    <property type="match status" value="1"/>
</dbReference>
<keyword evidence="1 4" id="KW-0812">Transmembrane</keyword>
<feature type="transmembrane region" description="Helical" evidence="4">
    <location>
        <begin position="85"/>
        <end position="104"/>
    </location>
</feature>
<protein>
    <submittedName>
        <fullName evidence="6">MFS transporter</fullName>
    </submittedName>
</protein>
<feature type="transmembrane region" description="Helical" evidence="4">
    <location>
        <begin position="299"/>
        <end position="318"/>
    </location>
</feature>
<evidence type="ECO:0000313" key="7">
    <source>
        <dbReference type="Proteomes" id="UP001595536"/>
    </source>
</evidence>
<dbReference type="PANTHER" id="PTHR11360:SF290">
    <property type="entry name" value="MONOCARBOXYLATE MFS PERMEASE"/>
    <property type="match status" value="1"/>
</dbReference>
<evidence type="ECO:0000313" key="6">
    <source>
        <dbReference type="EMBL" id="MFC3265125.1"/>
    </source>
</evidence>
<evidence type="ECO:0000256" key="4">
    <source>
        <dbReference type="SAM" id="Phobius"/>
    </source>
</evidence>
<keyword evidence="2 4" id="KW-1133">Transmembrane helix</keyword>
<feature type="domain" description="Major facilitator superfamily (MFS) profile" evidence="5">
    <location>
        <begin position="20"/>
        <end position="412"/>
    </location>
</feature>
<feature type="transmembrane region" description="Helical" evidence="4">
    <location>
        <begin position="357"/>
        <end position="376"/>
    </location>
</feature>
<feature type="transmembrane region" description="Helical" evidence="4">
    <location>
        <begin position="12"/>
        <end position="36"/>
    </location>
</feature>
<evidence type="ECO:0000259" key="5">
    <source>
        <dbReference type="PROSITE" id="PS50850"/>
    </source>
</evidence>
<dbReference type="InterPro" id="IPR050327">
    <property type="entry name" value="Proton-linked_MCT"/>
</dbReference>
<keyword evidence="7" id="KW-1185">Reference proteome</keyword>
<organism evidence="6 7">
    <name type="scientific">Camelimonas abortus</name>
    <dbReference type="NCBI Taxonomy" id="1017184"/>
    <lineage>
        <taxon>Bacteria</taxon>
        <taxon>Pseudomonadati</taxon>
        <taxon>Pseudomonadota</taxon>
        <taxon>Alphaproteobacteria</taxon>
        <taxon>Hyphomicrobiales</taxon>
        <taxon>Chelatococcaceae</taxon>
        <taxon>Camelimonas</taxon>
    </lineage>
</organism>
<feature type="transmembrane region" description="Helical" evidence="4">
    <location>
        <begin position="388"/>
        <end position="407"/>
    </location>
</feature>
<dbReference type="RefSeq" id="WP_376831254.1">
    <property type="nucleotide sequence ID" value="NZ_JBHLWR010000006.1"/>
</dbReference>
<feature type="transmembrane region" description="Helical" evidence="4">
    <location>
        <begin position="56"/>
        <end position="78"/>
    </location>
</feature>
<sequence>MSPADASVRQSRIFYGWWIVAAMTVILFTTGGLAFYNLSVLLKAFVSERNFPVSMASSATALFFVTSGFAGMFAGRFIDRHDVRYFIVGSAILSACCLASLDLVRTAWRLYLFYALFGVAYGGCGLVPAMTVLTRWFDARRATALSIAMTGLSVGGAVITPLTAQLVNAVGLAGAGPWLGAAFFLGVAPLTVLVIRPSPESMGLNPDGAPATPGQKAGPARSGRTWAEARVTRFFWLVSVAYVFTMAAQVGGISHLYNMVSSRVDVETAALAVSVLAASSITGRLAGGVVLLRAPAIPFTLVAMAVQGAALLLISLAADRLLLLAAVALFGLPVGNLLMMQPLLMADAFGTREYARIYAAHSLVTMVGVAGGPIALGLLHDWLHGYGASYFCAALLGALGFVMLLLAGRPPAPAGAPPVAGA</sequence>
<dbReference type="Pfam" id="PF07690">
    <property type="entry name" value="MFS_1"/>
    <property type="match status" value="1"/>
</dbReference>
<evidence type="ECO:0000256" key="3">
    <source>
        <dbReference type="ARBA" id="ARBA00023136"/>
    </source>
</evidence>
<evidence type="ECO:0000256" key="1">
    <source>
        <dbReference type="ARBA" id="ARBA00022692"/>
    </source>
</evidence>
<reference evidence="7" key="1">
    <citation type="journal article" date="2019" name="Int. J. Syst. Evol. Microbiol.">
        <title>The Global Catalogue of Microorganisms (GCM) 10K type strain sequencing project: providing services to taxonomists for standard genome sequencing and annotation.</title>
        <authorList>
            <consortium name="The Broad Institute Genomics Platform"/>
            <consortium name="The Broad Institute Genome Sequencing Center for Infectious Disease"/>
            <person name="Wu L."/>
            <person name="Ma J."/>
        </authorList>
    </citation>
    <scope>NUCLEOTIDE SEQUENCE [LARGE SCALE GENOMIC DNA]</scope>
    <source>
        <strain evidence="7">CCM 7941</strain>
    </source>
</reference>
<comment type="caution">
    <text evidence="6">The sequence shown here is derived from an EMBL/GenBank/DDBJ whole genome shotgun (WGS) entry which is preliminary data.</text>
</comment>
<keyword evidence="3 4" id="KW-0472">Membrane</keyword>
<feature type="transmembrane region" description="Helical" evidence="4">
    <location>
        <begin position="145"/>
        <end position="164"/>
    </location>
</feature>
<feature type="transmembrane region" description="Helical" evidence="4">
    <location>
        <begin position="110"/>
        <end position="133"/>
    </location>
</feature>
<dbReference type="InterPro" id="IPR020846">
    <property type="entry name" value="MFS_dom"/>
</dbReference>
<dbReference type="Proteomes" id="UP001595536">
    <property type="component" value="Unassembled WGS sequence"/>
</dbReference>